<name>A0A6P8PKB1_GEOSA</name>
<dbReference type="CDD" id="cd02440">
    <property type="entry name" value="AdoMet_MTases"/>
    <property type="match status" value="1"/>
</dbReference>
<evidence type="ECO:0000313" key="9">
    <source>
        <dbReference type="RefSeq" id="XP_033782005.1"/>
    </source>
</evidence>
<organism evidence="8 9">
    <name type="scientific">Geotrypetes seraphini</name>
    <name type="common">Gaboon caecilian</name>
    <name type="synonym">Caecilia seraphini</name>
    <dbReference type="NCBI Taxonomy" id="260995"/>
    <lineage>
        <taxon>Eukaryota</taxon>
        <taxon>Metazoa</taxon>
        <taxon>Chordata</taxon>
        <taxon>Craniata</taxon>
        <taxon>Vertebrata</taxon>
        <taxon>Euteleostomi</taxon>
        <taxon>Amphibia</taxon>
        <taxon>Gymnophiona</taxon>
        <taxon>Geotrypetes</taxon>
    </lineage>
</organism>
<dbReference type="GO" id="GO:0032259">
    <property type="term" value="P:methylation"/>
    <property type="evidence" value="ECO:0007669"/>
    <property type="project" value="UniProtKB-KW"/>
</dbReference>
<evidence type="ECO:0000313" key="8">
    <source>
        <dbReference type="Proteomes" id="UP000515159"/>
    </source>
</evidence>
<evidence type="ECO:0000259" key="6">
    <source>
        <dbReference type="Pfam" id="PF05175"/>
    </source>
</evidence>
<dbReference type="PANTHER" id="PTHR18895:SF74">
    <property type="entry name" value="MTRF1L RELEASE FACTOR GLUTAMINE METHYLTRANSFERASE"/>
    <property type="match status" value="1"/>
</dbReference>
<dbReference type="PROSITE" id="PS00092">
    <property type="entry name" value="N6_MTASE"/>
    <property type="match status" value="1"/>
</dbReference>
<dbReference type="NCBIfam" id="TIGR00536">
    <property type="entry name" value="hemK_fam"/>
    <property type="match status" value="1"/>
</dbReference>
<dbReference type="RefSeq" id="XP_033782007.1">
    <property type="nucleotide sequence ID" value="XM_033926116.1"/>
</dbReference>
<dbReference type="AlphaFoldDB" id="A0A6P8PKB1"/>
<dbReference type="Proteomes" id="UP000515159">
    <property type="component" value="Chromosome 17"/>
</dbReference>
<dbReference type="Gene3D" id="3.40.50.150">
    <property type="entry name" value="Vaccinia Virus protein VP39"/>
    <property type="match status" value="1"/>
</dbReference>
<dbReference type="EC" id="2.1.1.297" evidence="1"/>
<comment type="catalytic activity">
    <reaction evidence="5">
        <text>L-glutaminyl-[peptide chain release factor] + S-adenosyl-L-methionine = N(5)-methyl-L-glutaminyl-[peptide chain release factor] + S-adenosyl-L-homocysteine + H(+)</text>
        <dbReference type="Rhea" id="RHEA:42896"/>
        <dbReference type="Rhea" id="RHEA-COMP:10271"/>
        <dbReference type="Rhea" id="RHEA-COMP:10272"/>
        <dbReference type="ChEBI" id="CHEBI:15378"/>
        <dbReference type="ChEBI" id="CHEBI:30011"/>
        <dbReference type="ChEBI" id="CHEBI:57856"/>
        <dbReference type="ChEBI" id="CHEBI:59789"/>
        <dbReference type="ChEBI" id="CHEBI:61891"/>
        <dbReference type="EC" id="2.1.1.297"/>
    </reaction>
</comment>
<dbReference type="RefSeq" id="XP_033782006.1">
    <property type="nucleotide sequence ID" value="XM_033926115.1"/>
</dbReference>
<reference evidence="9 10" key="1">
    <citation type="submission" date="2025-04" db="UniProtKB">
        <authorList>
            <consortium name="RefSeq"/>
        </authorList>
    </citation>
    <scope>IDENTIFICATION</scope>
</reference>
<dbReference type="GO" id="GO:0102559">
    <property type="term" value="F:peptide chain release factor N(5)-glutamine methyltransferase activity"/>
    <property type="evidence" value="ECO:0007669"/>
    <property type="project" value="UniProtKB-EC"/>
</dbReference>
<dbReference type="InterPro" id="IPR007848">
    <property type="entry name" value="Small_mtfrase_dom"/>
</dbReference>
<evidence type="ECO:0000256" key="4">
    <source>
        <dbReference type="ARBA" id="ARBA00022691"/>
    </source>
</evidence>
<dbReference type="CTD" id="51409"/>
<keyword evidence="4" id="KW-0949">S-adenosyl-L-methionine</keyword>
<evidence type="ECO:0000256" key="3">
    <source>
        <dbReference type="ARBA" id="ARBA00022679"/>
    </source>
</evidence>
<dbReference type="InterPro" id="IPR050320">
    <property type="entry name" value="N5-glutamine_MTase"/>
</dbReference>
<dbReference type="GO" id="GO:0005739">
    <property type="term" value="C:mitochondrion"/>
    <property type="evidence" value="ECO:0007669"/>
    <property type="project" value="TreeGrafter"/>
</dbReference>
<protein>
    <recommendedName>
        <fullName evidence="1">peptide chain release factor N(5)-glutamine methyltransferase</fullName>
        <ecNumber evidence="1">2.1.1.297</ecNumber>
    </recommendedName>
</protein>
<accession>A0A6P8PKB1</accession>
<feature type="domain" description="Methyltransferase small" evidence="6">
    <location>
        <begin position="178"/>
        <end position="262"/>
    </location>
</feature>
<feature type="domain" description="Release factor glutamine methyltransferase N-terminal" evidence="7">
    <location>
        <begin position="50"/>
        <end position="121"/>
    </location>
</feature>
<dbReference type="InterPro" id="IPR029063">
    <property type="entry name" value="SAM-dependent_MTases_sf"/>
</dbReference>
<dbReference type="InterPro" id="IPR002052">
    <property type="entry name" value="DNA_methylase_N6_adenine_CS"/>
</dbReference>
<dbReference type="InterPro" id="IPR004556">
    <property type="entry name" value="HemK-like"/>
</dbReference>
<dbReference type="KEGG" id="gsh:117351193"/>
<dbReference type="SUPFAM" id="SSF53335">
    <property type="entry name" value="S-adenosyl-L-methionine-dependent methyltransferases"/>
    <property type="match status" value="1"/>
</dbReference>
<evidence type="ECO:0000313" key="10">
    <source>
        <dbReference type="RefSeq" id="XP_033782006.1"/>
    </source>
</evidence>
<keyword evidence="3" id="KW-0808">Transferase</keyword>
<dbReference type="InterPro" id="IPR040758">
    <property type="entry name" value="PrmC_N"/>
</dbReference>
<proteinExistence type="predicted"/>
<dbReference type="Pfam" id="PF05175">
    <property type="entry name" value="MTS"/>
    <property type="match status" value="1"/>
</dbReference>
<evidence type="ECO:0000259" key="7">
    <source>
        <dbReference type="Pfam" id="PF17827"/>
    </source>
</evidence>
<dbReference type="PANTHER" id="PTHR18895">
    <property type="entry name" value="HEMK METHYLTRANSFERASE"/>
    <property type="match status" value="1"/>
</dbReference>
<dbReference type="RefSeq" id="XP_033782005.1">
    <property type="nucleotide sequence ID" value="XM_033926114.1"/>
</dbReference>
<evidence type="ECO:0000256" key="1">
    <source>
        <dbReference type="ARBA" id="ARBA00012771"/>
    </source>
</evidence>
<dbReference type="GeneID" id="117351193"/>
<evidence type="ECO:0000256" key="2">
    <source>
        <dbReference type="ARBA" id="ARBA00022603"/>
    </source>
</evidence>
<evidence type="ECO:0000313" key="11">
    <source>
        <dbReference type="RefSeq" id="XP_033782007.1"/>
    </source>
</evidence>
<gene>
    <name evidence="9 10 11" type="primary">HEMK1</name>
</gene>
<dbReference type="GO" id="GO:0003676">
    <property type="term" value="F:nucleic acid binding"/>
    <property type="evidence" value="ECO:0007669"/>
    <property type="project" value="InterPro"/>
</dbReference>
<keyword evidence="2 9" id="KW-0489">Methyltransferase</keyword>
<dbReference type="Pfam" id="PF17827">
    <property type="entry name" value="PrmC_N"/>
    <property type="match status" value="1"/>
</dbReference>
<keyword evidence="8" id="KW-1185">Reference proteome</keyword>
<evidence type="ECO:0000256" key="5">
    <source>
        <dbReference type="ARBA" id="ARBA00048391"/>
    </source>
</evidence>
<dbReference type="Gene3D" id="1.10.8.10">
    <property type="entry name" value="DNA helicase RuvA subunit, C-terminal domain"/>
    <property type="match status" value="1"/>
</dbReference>
<sequence length="362" mass="40737">MRSLPVSFSRILFNFLKPHAPIKIGPASKLHQSTLMKQRSSIELPMPTDLVSYWQGVFEAEGVPEAQTSIEYIVSYVLEAKTFQSLRAEHLSKPVTEQQLHQVEELSAWRLNRMPIQYVIGEWDFLDLTLIMRPPVFIPRPETEELVVLVIEEFQRKVKPGGAEHRDLAVAEASQCPMILEVGCGSGAISLSLLKKFPKVNSRVVAVDKEEAAVSLTRDNATRLQLQDRITILQHDILTNHNFLLRHNLVDIIVSNPPYIFKDDIASLAPEILSYEDPVALDGGEDGMQIIIGILSATPHLLKSYGDVFLEVDPRHPEMVAQWLQIHPDLDLSLIATHKDFCGKPRFLHLRKGKVPGSSARD</sequence>